<evidence type="ECO:0000256" key="1">
    <source>
        <dbReference type="SAM" id="Phobius"/>
    </source>
</evidence>
<keyword evidence="1" id="KW-0812">Transmembrane</keyword>
<feature type="transmembrane region" description="Helical" evidence="1">
    <location>
        <begin position="36"/>
        <end position="56"/>
    </location>
</feature>
<evidence type="ECO:0000313" key="3">
    <source>
        <dbReference type="Proteomes" id="UP000076661"/>
    </source>
</evidence>
<organism evidence="2 3">
    <name type="scientific">Pseudoalteromonas luteoviolacea S4060-1</name>
    <dbReference type="NCBI Taxonomy" id="1365257"/>
    <lineage>
        <taxon>Bacteria</taxon>
        <taxon>Pseudomonadati</taxon>
        <taxon>Pseudomonadota</taxon>
        <taxon>Gammaproteobacteria</taxon>
        <taxon>Alteromonadales</taxon>
        <taxon>Pseudoalteromonadaceae</taxon>
        <taxon>Pseudoalteromonas</taxon>
    </lineage>
</organism>
<evidence type="ECO:0008006" key="4">
    <source>
        <dbReference type="Google" id="ProtNLM"/>
    </source>
</evidence>
<protein>
    <recommendedName>
        <fullName evidence="4">DUF304 domain-containing protein</fullName>
    </recommendedName>
</protein>
<proteinExistence type="predicted"/>
<reference evidence="2 3" key="1">
    <citation type="submission" date="2013-07" db="EMBL/GenBank/DDBJ databases">
        <title>Comparative Genomic and Metabolomic Analysis of Twelve Strains of Pseudoalteromonas luteoviolacea.</title>
        <authorList>
            <person name="Vynne N.G."/>
            <person name="Mansson M."/>
            <person name="Gram L."/>
        </authorList>
    </citation>
    <scope>NUCLEOTIDE SEQUENCE [LARGE SCALE GENOMIC DNA]</scope>
    <source>
        <strain evidence="2 3">S4060-1</strain>
    </source>
</reference>
<keyword evidence="1" id="KW-1133">Transmembrane helix</keyword>
<evidence type="ECO:0000313" key="2">
    <source>
        <dbReference type="EMBL" id="KZN65836.1"/>
    </source>
</evidence>
<sequence length="141" mass="16039">MKTINLQINWHVYSVQILLTALLYILFSSFGISHVAFLILGASTLFIVASLLPIQLKKRYVHIDKVGFSYKYLSKIHYLHSDEIAALKVVKILGSNTVAVELKSKKQVWFLFWTVDVDELQKAAKLFDCELLGELPSQVNV</sequence>
<accession>A0A167M5D4</accession>
<comment type="caution">
    <text evidence="2">The sequence shown here is derived from an EMBL/GenBank/DDBJ whole genome shotgun (WGS) entry which is preliminary data.</text>
</comment>
<dbReference type="Proteomes" id="UP000076661">
    <property type="component" value="Unassembled WGS sequence"/>
</dbReference>
<name>A0A167M5D4_9GAMM</name>
<feature type="transmembrane region" description="Helical" evidence="1">
    <location>
        <begin position="12"/>
        <end position="30"/>
    </location>
</feature>
<gene>
    <name evidence="2" type="ORF">N478_20610</name>
</gene>
<dbReference type="RefSeq" id="WP_063371445.1">
    <property type="nucleotide sequence ID" value="NZ_AUXX01000019.1"/>
</dbReference>
<dbReference type="EMBL" id="AUXX01000019">
    <property type="protein sequence ID" value="KZN65836.1"/>
    <property type="molecule type" value="Genomic_DNA"/>
</dbReference>
<keyword evidence="1" id="KW-0472">Membrane</keyword>
<dbReference type="AlphaFoldDB" id="A0A167M5D4"/>
<dbReference type="PATRIC" id="fig|1365257.3.peg.2808"/>